<dbReference type="AlphaFoldDB" id="A0AAV4C3G2"/>
<dbReference type="EMBL" id="BLXT01005793">
    <property type="protein sequence ID" value="GFO26157.1"/>
    <property type="molecule type" value="Genomic_DNA"/>
</dbReference>
<reference evidence="2 3" key="1">
    <citation type="journal article" date="2021" name="Elife">
        <title>Chloroplast acquisition without the gene transfer in kleptoplastic sea slugs, Plakobranchus ocellatus.</title>
        <authorList>
            <person name="Maeda T."/>
            <person name="Takahashi S."/>
            <person name="Yoshida T."/>
            <person name="Shimamura S."/>
            <person name="Takaki Y."/>
            <person name="Nagai Y."/>
            <person name="Toyoda A."/>
            <person name="Suzuki Y."/>
            <person name="Arimoto A."/>
            <person name="Ishii H."/>
            <person name="Satoh N."/>
            <person name="Nishiyama T."/>
            <person name="Hasebe M."/>
            <person name="Maruyama T."/>
            <person name="Minagawa J."/>
            <person name="Obokata J."/>
            <person name="Shigenobu S."/>
        </authorList>
    </citation>
    <scope>NUCLEOTIDE SEQUENCE [LARGE SCALE GENOMIC DNA]</scope>
</reference>
<dbReference type="Gene3D" id="1.25.40.20">
    <property type="entry name" value="Ankyrin repeat-containing domain"/>
    <property type="match status" value="1"/>
</dbReference>
<feature type="region of interest" description="Disordered" evidence="1">
    <location>
        <begin position="150"/>
        <end position="179"/>
    </location>
</feature>
<dbReference type="SUPFAM" id="SSF48403">
    <property type="entry name" value="Ankyrin repeat"/>
    <property type="match status" value="1"/>
</dbReference>
<feature type="compositionally biased region" description="Low complexity" evidence="1">
    <location>
        <begin position="150"/>
        <end position="168"/>
    </location>
</feature>
<evidence type="ECO:0000313" key="2">
    <source>
        <dbReference type="EMBL" id="GFO26157.1"/>
    </source>
</evidence>
<dbReference type="InterPro" id="IPR036770">
    <property type="entry name" value="Ankyrin_rpt-contain_sf"/>
</dbReference>
<dbReference type="Proteomes" id="UP000735302">
    <property type="component" value="Unassembled WGS sequence"/>
</dbReference>
<dbReference type="InterPro" id="IPR002110">
    <property type="entry name" value="Ankyrin_rpt"/>
</dbReference>
<proteinExistence type="predicted"/>
<evidence type="ECO:0000256" key="1">
    <source>
        <dbReference type="SAM" id="MobiDB-lite"/>
    </source>
</evidence>
<dbReference type="InterPro" id="IPR051616">
    <property type="entry name" value="Cul2-RING_E3_ligase_SR"/>
</dbReference>
<sequence>MGKHDSDILTFVKLAQKGDGSRKLRGLIEHAPTEEIMAWRDSDGLDVMHNLILANNSEVVEFMLHRGSFVRPHQPEVLLYSTLAALLGERTVLQILLQYRPDDYFPSKIPMQFPESVKEKLMNRKDGKFSHTDVILKLIKLPEVSSTSSLSSIASSSSSSSSTTNAKSESSKRVSNIYESRSSPQQYQIECLSTLLENLRHLNLAGKTTSPLDVAARAGHTECVSVILNQCVLKRHADDALNDKSDVTLACVADNPQSLALLLHQKSPDKHSWEKAVEVCLHHAHPDCLDLLLQIPNRETKHMFKGMNFFHVLYTYTADHGARSYARLAQATEVLVRHGHDVGARTPSRTFPMYSLLTHAFCFHDYDNTQYYIKALRVLLKHGADPNHDEVKLEKRHPKVMAGRILGRAAFSSALHCLMETVETYSQYLQSPALAVKFVEDCAGVLMGNGKSCMNKVGFIGNTDKMTIQGSILHQLAKSSVMLGVNPAMIRCVLRHGADPNLKVEGKYAINVFFDRLFKKMTSLKVVDTNDKYMEDAMTICRLCMFMKYSAIRDCLDVFVKDHKQEMSSQVQHYVQAVTQELKRRSRQIHPLRDASAWAAWQACGCRFENVHMLKVPSEIKTYILPMAF</sequence>
<accession>A0AAV4C3G2</accession>
<evidence type="ECO:0000313" key="3">
    <source>
        <dbReference type="Proteomes" id="UP000735302"/>
    </source>
</evidence>
<gene>
    <name evidence="2" type="ORF">PoB_005266200</name>
</gene>
<protein>
    <submittedName>
        <fullName evidence="2">Serine/threonine-protein phosphatase 6 regulatory ankyrin repeat subunit a-like isoform x2</fullName>
    </submittedName>
</protein>
<comment type="caution">
    <text evidence="2">The sequence shown here is derived from an EMBL/GenBank/DDBJ whole genome shotgun (WGS) entry which is preliminary data.</text>
</comment>
<dbReference type="SMART" id="SM00248">
    <property type="entry name" value="ANK"/>
    <property type="match status" value="5"/>
</dbReference>
<keyword evidence="3" id="KW-1185">Reference proteome</keyword>
<name>A0AAV4C3G2_9GAST</name>
<dbReference type="PANTHER" id="PTHR46224">
    <property type="entry name" value="ANKYRIN REPEAT FAMILY PROTEIN"/>
    <property type="match status" value="1"/>
</dbReference>
<organism evidence="2 3">
    <name type="scientific">Plakobranchus ocellatus</name>
    <dbReference type="NCBI Taxonomy" id="259542"/>
    <lineage>
        <taxon>Eukaryota</taxon>
        <taxon>Metazoa</taxon>
        <taxon>Spiralia</taxon>
        <taxon>Lophotrochozoa</taxon>
        <taxon>Mollusca</taxon>
        <taxon>Gastropoda</taxon>
        <taxon>Heterobranchia</taxon>
        <taxon>Euthyneura</taxon>
        <taxon>Panpulmonata</taxon>
        <taxon>Sacoglossa</taxon>
        <taxon>Placobranchoidea</taxon>
        <taxon>Plakobranchidae</taxon>
        <taxon>Plakobranchus</taxon>
    </lineage>
</organism>